<comment type="caution">
    <text evidence="20">The sequence shown here is derived from an EMBL/GenBank/DDBJ whole genome shotgun (WGS) entry which is preliminary data.</text>
</comment>
<dbReference type="InterPro" id="IPR008271">
    <property type="entry name" value="Ser/Thr_kinase_AS"/>
</dbReference>
<evidence type="ECO:0000256" key="6">
    <source>
        <dbReference type="ARBA" id="ARBA00022692"/>
    </source>
</evidence>
<keyword evidence="13 17" id="KW-0472">Membrane</keyword>
<protein>
    <recommendedName>
        <fullName evidence="2">non-specific serine/threonine protein kinase</fullName>
        <ecNumber evidence="2">2.7.11.1</ecNumber>
    </recommendedName>
</protein>
<dbReference type="GO" id="GO:0005524">
    <property type="term" value="F:ATP binding"/>
    <property type="evidence" value="ECO:0007669"/>
    <property type="project" value="UniProtKB-UniRule"/>
</dbReference>
<evidence type="ECO:0000256" key="10">
    <source>
        <dbReference type="ARBA" id="ARBA00022777"/>
    </source>
</evidence>
<evidence type="ECO:0000256" key="11">
    <source>
        <dbReference type="ARBA" id="ARBA00022840"/>
    </source>
</evidence>
<dbReference type="FunFam" id="3.80.10.10:FF:000363">
    <property type="entry name" value="Leucine-rich repeat family protein"/>
    <property type="match status" value="1"/>
</dbReference>
<dbReference type="PROSITE" id="PS51450">
    <property type="entry name" value="LRR"/>
    <property type="match status" value="1"/>
</dbReference>
<dbReference type="InterPro" id="IPR001245">
    <property type="entry name" value="Ser-Thr/Tyr_kinase_cat_dom"/>
</dbReference>
<evidence type="ECO:0000256" key="13">
    <source>
        <dbReference type="ARBA" id="ARBA00023136"/>
    </source>
</evidence>
<keyword evidence="8" id="KW-0677">Repeat</keyword>
<dbReference type="GO" id="GO:0004674">
    <property type="term" value="F:protein serine/threonine kinase activity"/>
    <property type="evidence" value="ECO:0007669"/>
    <property type="project" value="UniProtKB-KW"/>
</dbReference>
<feature type="domain" description="Protein kinase" evidence="19">
    <location>
        <begin position="430"/>
        <end position="703"/>
    </location>
</feature>
<keyword evidence="7 18" id="KW-0732">Signal</keyword>
<dbReference type="OrthoDB" id="2015206at2759"/>
<dbReference type="GO" id="GO:0016020">
    <property type="term" value="C:membrane"/>
    <property type="evidence" value="ECO:0007669"/>
    <property type="project" value="UniProtKB-SubCell"/>
</dbReference>
<evidence type="ECO:0000256" key="1">
    <source>
        <dbReference type="ARBA" id="ARBA00004479"/>
    </source>
</evidence>
<keyword evidence="3" id="KW-0723">Serine/threonine-protein kinase</keyword>
<evidence type="ECO:0000256" key="15">
    <source>
        <dbReference type="ARBA" id="ARBA00023180"/>
    </source>
</evidence>
<dbReference type="PANTHER" id="PTHR45974:SF242">
    <property type="entry name" value="LEUCINE-RICH REPEAT PROTEIN KINASE FAMILY PROTEIN"/>
    <property type="match status" value="1"/>
</dbReference>
<feature type="signal peptide" evidence="18">
    <location>
        <begin position="1"/>
        <end position="21"/>
    </location>
</feature>
<feature type="transmembrane region" description="Helical" evidence="17">
    <location>
        <begin position="359"/>
        <end position="382"/>
    </location>
</feature>
<evidence type="ECO:0000256" key="8">
    <source>
        <dbReference type="ARBA" id="ARBA00022737"/>
    </source>
</evidence>
<dbReference type="InterPro" id="IPR001611">
    <property type="entry name" value="Leu-rich_rpt"/>
</dbReference>
<evidence type="ECO:0000259" key="19">
    <source>
        <dbReference type="PROSITE" id="PS50011"/>
    </source>
</evidence>
<dbReference type="FunFam" id="3.30.200.20:FF:000328">
    <property type="entry name" value="Leucine-rich repeat protein kinase family protein"/>
    <property type="match status" value="1"/>
</dbReference>
<dbReference type="Gene3D" id="3.30.200.20">
    <property type="entry name" value="Phosphorylase Kinase, domain 1"/>
    <property type="match status" value="1"/>
</dbReference>
<dbReference type="SMART" id="SM00220">
    <property type="entry name" value="S_TKc"/>
    <property type="match status" value="1"/>
</dbReference>
<feature type="binding site" evidence="16">
    <location>
        <position position="458"/>
    </location>
    <ligand>
        <name>ATP</name>
        <dbReference type="ChEBI" id="CHEBI:30616"/>
    </ligand>
</feature>
<sequence length="743" mass="80643">MGKHFQAFLFVIIAQILFIAGETDPGDGAVLFSIKASWQNLPRNWIGSDPCGSGWDGINCTNSRVTSMNLEGMNIMGTEFGDIPSLSELQDLSNNRGFKGTLPSSIGSLTNLSALILVGCSFFGPIPESIGSLQNLVYLALNKNSFSGPIPNSIGNLSKLDRLDLNDNKLNGSIPVSNASLSGLDMLVNTKHLVLNNNQLTGGIPSTLGYVQTLMVVRLDSNFLNGSVPSNLNNLTILKQLYLSNNNLIGSVPNLTGMNSLYYVLMERTQLEGGIPVNLFNSSNLENVIDGYGVYILTNGISLLSNNQLSGNLNLSASNSSQLGLLDLQNNSITNLELGTGNGTELKLAEVKSSSKTGIIIGAAVGSSVLVLLLLCVGVYALQQRRRVTRALAHNTSASLNHEMRSDSFPHLKGARCFSFEQLKKCTDNFSESKHIGSGGYGKVYRGTLDTGQLVAIKRAQPGSLQGANEFKTEIELLSRIHHKNVVGLVGFCCSKGEQMLIYEYIPNGTLTDSLSGKSGIRLDWMRRLRVALDAARGLSYLHELANPPIIHRDVKPSNILLDDNLSAKVADFGISKPISDTGKSYITTEVKGTMGYVDPEYYMTQQLTQKSDVYSFGIVLLELITGIKPIEHRKNILWEVKKAVDNASDPSELLEILDPAMGWGTSLVCLEKFLNLAMSCVGEISRSRPKMGEVVREIENIIQEAGSNLNSQFVEFNLSSFEENTDSFNSSVSFVPFCVEGH</sequence>
<keyword evidence="5" id="KW-0808">Transferase</keyword>
<keyword evidence="10" id="KW-0418">Kinase</keyword>
<dbReference type="PANTHER" id="PTHR45974">
    <property type="entry name" value="RECEPTOR-LIKE PROTEIN 55"/>
    <property type="match status" value="1"/>
</dbReference>
<evidence type="ECO:0000256" key="3">
    <source>
        <dbReference type="ARBA" id="ARBA00022527"/>
    </source>
</evidence>
<dbReference type="InterPro" id="IPR017441">
    <property type="entry name" value="Protein_kinase_ATP_BS"/>
</dbReference>
<keyword evidence="21" id="KW-1185">Reference proteome</keyword>
<dbReference type="SUPFAM" id="SSF52058">
    <property type="entry name" value="L domain-like"/>
    <property type="match status" value="1"/>
</dbReference>
<evidence type="ECO:0000256" key="4">
    <source>
        <dbReference type="ARBA" id="ARBA00022614"/>
    </source>
</evidence>
<dbReference type="InterPro" id="IPR000719">
    <property type="entry name" value="Prot_kinase_dom"/>
</dbReference>
<dbReference type="Gene3D" id="3.80.10.10">
    <property type="entry name" value="Ribonuclease Inhibitor"/>
    <property type="match status" value="2"/>
</dbReference>
<dbReference type="InterPro" id="IPR011009">
    <property type="entry name" value="Kinase-like_dom_sf"/>
</dbReference>
<dbReference type="PROSITE" id="PS00107">
    <property type="entry name" value="PROTEIN_KINASE_ATP"/>
    <property type="match status" value="1"/>
</dbReference>
<gene>
    <name evidence="20" type="ORF">RHSIM_Rhsim11G0113400</name>
</gene>
<organism evidence="20 21">
    <name type="scientific">Rhododendron simsii</name>
    <name type="common">Sims's rhododendron</name>
    <dbReference type="NCBI Taxonomy" id="118357"/>
    <lineage>
        <taxon>Eukaryota</taxon>
        <taxon>Viridiplantae</taxon>
        <taxon>Streptophyta</taxon>
        <taxon>Embryophyta</taxon>
        <taxon>Tracheophyta</taxon>
        <taxon>Spermatophyta</taxon>
        <taxon>Magnoliopsida</taxon>
        <taxon>eudicotyledons</taxon>
        <taxon>Gunneridae</taxon>
        <taxon>Pentapetalae</taxon>
        <taxon>asterids</taxon>
        <taxon>Ericales</taxon>
        <taxon>Ericaceae</taxon>
        <taxon>Ericoideae</taxon>
        <taxon>Rhodoreae</taxon>
        <taxon>Rhododendron</taxon>
    </lineage>
</organism>
<evidence type="ECO:0000256" key="9">
    <source>
        <dbReference type="ARBA" id="ARBA00022741"/>
    </source>
</evidence>
<keyword evidence="11 16" id="KW-0067">ATP-binding</keyword>
<dbReference type="InterPro" id="IPR032675">
    <property type="entry name" value="LRR_dom_sf"/>
</dbReference>
<keyword evidence="9 16" id="KW-0547">Nucleotide-binding</keyword>
<evidence type="ECO:0000256" key="14">
    <source>
        <dbReference type="ARBA" id="ARBA00023170"/>
    </source>
</evidence>
<keyword evidence="4" id="KW-0433">Leucine-rich repeat</keyword>
<name>A0A834G7C2_RHOSS</name>
<dbReference type="Pfam" id="PF07714">
    <property type="entry name" value="PK_Tyr_Ser-Thr"/>
    <property type="match status" value="1"/>
</dbReference>
<accession>A0A834G7C2</accession>
<evidence type="ECO:0000256" key="2">
    <source>
        <dbReference type="ARBA" id="ARBA00012513"/>
    </source>
</evidence>
<dbReference type="CDD" id="cd14066">
    <property type="entry name" value="STKc_IRAK"/>
    <property type="match status" value="1"/>
</dbReference>
<comment type="subcellular location">
    <subcellularLocation>
        <location evidence="1">Membrane</location>
        <topology evidence="1">Single-pass type I membrane protein</topology>
    </subcellularLocation>
</comment>
<evidence type="ECO:0000256" key="18">
    <source>
        <dbReference type="SAM" id="SignalP"/>
    </source>
</evidence>
<proteinExistence type="predicted"/>
<evidence type="ECO:0000313" key="20">
    <source>
        <dbReference type="EMBL" id="KAF7127202.1"/>
    </source>
</evidence>
<dbReference type="Pfam" id="PF00560">
    <property type="entry name" value="LRR_1"/>
    <property type="match status" value="3"/>
</dbReference>
<dbReference type="AlphaFoldDB" id="A0A834G7C2"/>
<keyword evidence="14" id="KW-0675">Receptor</keyword>
<reference evidence="20" key="1">
    <citation type="submission" date="2019-11" db="EMBL/GenBank/DDBJ databases">
        <authorList>
            <person name="Liu Y."/>
            <person name="Hou J."/>
            <person name="Li T.-Q."/>
            <person name="Guan C.-H."/>
            <person name="Wu X."/>
            <person name="Wu H.-Z."/>
            <person name="Ling F."/>
            <person name="Zhang R."/>
            <person name="Shi X.-G."/>
            <person name="Ren J.-P."/>
            <person name="Chen E.-F."/>
            <person name="Sun J.-M."/>
        </authorList>
    </citation>
    <scope>NUCLEOTIDE SEQUENCE</scope>
    <source>
        <strain evidence="20">Adult_tree_wgs_1</strain>
        <tissue evidence="20">Leaves</tissue>
    </source>
</reference>
<dbReference type="Proteomes" id="UP000626092">
    <property type="component" value="Unassembled WGS sequence"/>
</dbReference>
<keyword evidence="12 17" id="KW-1133">Transmembrane helix</keyword>
<evidence type="ECO:0000256" key="7">
    <source>
        <dbReference type="ARBA" id="ARBA00022729"/>
    </source>
</evidence>
<dbReference type="EC" id="2.7.11.1" evidence="2"/>
<evidence type="ECO:0000256" key="16">
    <source>
        <dbReference type="PROSITE-ProRule" id="PRU10141"/>
    </source>
</evidence>
<keyword evidence="6 17" id="KW-0812">Transmembrane</keyword>
<dbReference type="PROSITE" id="PS50011">
    <property type="entry name" value="PROTEIN_KINASE_DOM"/>
    <property type="match status" value="1"/>
</dbReference>
<dbReference type="PROSITE" id="PS00108">
    <property type="entry name" value="PROTEIN_KINASE_ST"/>
    <property type="match status" value="1"/>
</dbReference>
<dbReference type="SUPFAM" id="SSF56112">
    <property type="entry name" value="Protein kinase-like (PK-like)"/>
    <property type="match status" value="1"/>
</dbReference>
<dbReference type="FunFam" id="1.10.510.10:FF:000453">
    <property type="entry name" value="LRR receptor-like serine/threonine-protein kinase HSL2"/>
    <property type="match status" value="1"/>
</dbReference>
<keyword evidence="15" id="KW-0325">Glycoprotein</keyword>
<evidence type="ECO:0000256" key="5">
    <source>
        <dbReference type="ARBA" id="ARBA00022679"/>
    </source>
</evidence>
<dbReference type="EMBL" id="WJXA01000011">
    <property type="protein sequence ID" value="KAF7127202.1"/>
    <property type="molecule type" value="Genomic_DNA"/>
</dbReference>
<feature type="chain" id="PRO_5032853423" description="non-specific serine/threonine protein kinase" evidence="18">
    <location>
        <begin position="22"/>
        <end position="743"/>
    </location>
</feature>
<evidence type="ECO:0000256" key="17">
    <source>
        <dbReference type="SAM" id="Phobius"/>
    </source>
</evidence>
<dbReference type="Gene3D" id="1.10.510.10">
    <property type="entry name" value="Transferase(Phosphotransferase) domain 1"/>
    <property type="match status" value="1"/>
</dbReference>
<evidence type="ECO:0000256" key="12">
    <source>
        <dbReference type="ARBA" id="ARBA00022989"/>
    </source>
</evidence>
<evidence type="ECO:0000313" key="21">
    <source>
        <dbReference type="Proteomes" id="UP000626092"/>
    </source>
</evidence>